<accession>A0A183JBP1</accession>
<reference evidence="1 2" key="2">
    <citation type="submission" date="2018-11" db="EMBL/GenBank/DDBJ databases">
        <authorList>
            <consortium name="Pathogen Informatics"/>
        </authorList>
    </citation>
    <scope>NUCLEOTIDE SEQUENCE [LARGE SCALE GENOMIC DNA]</scope>
    <source>
        <strain evidence="1">Dakar</strain>
        <strain evidence="2">Dakar, Senegal</strain>
    </source>
</reference>
<name>A0A183JBP1_9TREM</name>
<organism evidence="3">
    <name type="scientific">Schistosoma curassoni</name>
    <dbReference type="NCBI Taxonomy" id="6186"/>
    <lineage>
        <taxon>Eukaryota</taxon>
        <taxon>Metazoa</taxon>
        <taxon>Spiralia</taxon>
        <taxon>Lophotrochozoa</taxon>
        <taxon>Platyhelminthes</taxon>
        <taxon>Trematoda</taxon>
        <taxon>Digenea</taxon>
        <taxon>Strigeidida</taxon>
        <taxon>Schistosomatoidea</taxon>
        <taxon>Schistosomatidae</taxon>
        <taxon>Schistosoma</taxon>
    </lineage>
</organism>
<dbReference type="AlphaFoldDB" id="A0A183JBP1"/>
<evidence type="ECO:0000313" key="1">
    <source>
        <dbReference type="EMBL" id="VDO59506.1"/>
    </source>
</evidence>
<dbReference type="Proteomes" id="UP000279833">
    <property type="component" value="Unassembled WGS sequence"/>
</dbReference>
<reference evidence="3" key="1">
    <citation type="submission" date="2016-06" db="UniProtKB">
        <authorList>
            <consortium name="WormBaseParasite"/>
        </authorList>
    </citation>
    <scope>IDENTIFICATION</scope>
</reference>
<evidence type="ECO:0000313" key="2">
    <source>
        <dbReference type="Proteomes" id="UP000279833"/>
    </source>
</evidence>
<proteinExistence type="predicted"/>
<dbReference type="WBParaSite" id="SCUD_0000009501-mRNA-1">
    <property type="protein sequence ID" value="SCUD_0000009501-mRNA-1"/>
    <property type="gene ID" value="SCUD_0000009501"/>
</dbReference>
<gene>
    <name evidence="1" type="ORF">SCUD_LOCUS96</name>
</gene>
<keyword evidence="2" id="KW-1185">Reference proteome</keyword>
<dbReference type="EMBL" id="UZAK01000053">
    <property type="protein sequence ID" value="VDO59506.1"/>
    <property type="molecule type" value="Genomic_DNA"/>
</dbReference>
<protein>
    <submittedName>
        <fullName evidence="3">DUF4355 domain-containing protein</fullName>
    </submittedName>
</protein>
<evidence type="ECO:0000313" key="3">
    <source>
        <dbReference type="WBParaSite" id="SCUD_0000009501-mRNA-1"/>
    </source>
</evidence>
<sequence>MAEKVKTLVEYIEADKQVKGSIRANEQKYMEELATTEDEAAREGNIRQLYDITKKPVGKYSKPERSFRDKEGMTITVIQEQMKGWAEHF</sequence>